<protein>
    <submittedName>
        <fullName evidence="1">Uncharacterized protein</fullName>
    </submittedName>
</protein>
<dbReference type="AlphaFoldDB" id="A0A2P2BYJ2"/>
<accession>A0A2P2BYJ2</accession>
<dbReference type="EMBL" id="CZKA01000015">
    <property type="protein sequence ID" value="CUR54825.1"/>
    <property type="molecule type" value="Genomic_DNA"/>
</dbReference>
<proteinExistence type="predicted"/>
<sequence>MHLIHRPRREMTCVLGVECGVRRGCVRRTPQIGGGGLDPNMSKLLQNDQIGSGIPIVSSVTQFLRRVSAFALRSGR</sequence>
<evidence type="ECO:0000313" key="1">
    <source>
        <dbReference type="EMBL" id="CUR54825.1"/>
    </source>
</evidence>
<name>A0A2P2BYJ2_9ZZZZ</name>
<reference evidence="1" key="1">
    <citation type="submission" date="2015-08" db="EMBL/GenBank/DDBJ databases">
        <authorList>
            <person name="Babu N.S."/>
            <person name="Beckwith C.J."/>
            <person name="Beseler K.G."/>
            <person name="Brison A."/>
            <person name="Carone J.V."/>
            <person name="Caskin T.P."/>
            <person name="Diamond M."/>
            <person name="Durham M.E."/>
            <person name="Foxe J.M."/>
            <person name="Go M."/>
            <person name="Henderson B.A."/>
            <person name="Jones I.B."/>
            <person name="McGettigan J.A."/>
            <person name="Micheletti S.J."/>
            <person name="Nasrallah M.E."/>
            <person name="Ortiz D."/>
            <person name="Piller C.R."/>
            <person name="Privatt S.R."/>
            <person name="Schneider S.L."/>
            <person name="Sharp S."/>
            <person name="Smith T.C."/>
            <person name="Stanton J.D."/>
            <person name="Ullery H.E."/>
            <person name="Wilson R.J."/>
            <person name="Serrano M.G."/>
            <person name="Buck G."/>
            <person name="Lee V."/>
            <person name="Wang Y."/>
            <person name="Carvalho R."/>
            <person name="Voegtly L."/>
            <person name="Shi R."/>
            <person name="Duckworth R."/>
            <person name="Johnson A."/>
            <person name="Loviza R."/>
            <person name="Walstead R."/>
            <person name="Shah Z."/>
            <person name="Kiflezghi M."/>
            <person name="Wade K."/>
            <person name="Ball S.L."/>
            <person name="Bradley K.W."/>
            <person name="Asai D.J."/>
            <person name="Bowman C.A."/>
            <person name="Russell D.A."/>
            <person name="Pope W.H."/>
            <person name="Jacobs-Sera D."/>
            <person name="Hendrix R.W."/>
            <person name="Hatfull G.F."/>
        </authorList>
    </citation>
    <scope>NUCLEOTIDE SEQUENCE</scope>
</reference>
<organism evidence="1">
    <name type="scientific">metagenome</name>
    <dbReference type="NCBI Taxonomy" id="256318"/>
    <lineage>
        <taxon>unclassified sequences</taxon>
        <taxon>metagenomes</taxon>
    </lineage>
</organism>
<gene>
    <name evidence="1" type="ORF">NOCA2220016</name>
</gene>